<name>A0ABV5LQP9_9ACTN</name>
<dbReference type="InterPro" id="IPR031304">
    <property type="entry name" value="SLT_2"/>
</dbReference>
<feature type="region of interest" description="Disordered" evidence="1">
    <location>
        <begin position="1"/>
        <end position="40"/>
    </location>
</feature>
<evidence type="ECO:0000256" key="1">
    <source>
        <dbReference type="SAM" id="MobiDB-lite"/>
    </source>
</evidence>
<feature type="domain" description="Transglycosylase SLT" evidence="2">
    <location>
        <begin position="334"/>
        <end position="404"/>
    </location>
</feature>
<protein>
    <submittedName>
        <fullName evidence="3">Lytic transglycosylase domain-containing protein</fullName>
    </submittedName>
</protein>
<feature type="region of interest" description="Disordered" evidence="1">
    <location>
        <begin position="65"/>
        <end position="102"/>
    </location>
</feature>
<evidence type="ECO:0000313" key="3">
    <source>
        <dbReference type="EMBL" id="MFB9376428.1"/>
    </source>
</evidence>
<gene>
    <name evidence="3" type="ORF">ACFFVI_05560</name>
</gene>
<dbReference type="EMBL" id="JBHMDM010000003">
    <property type="protein sequence ID" value="MFB9376428.1"/>
    <property type="molecule type" value="Genomic_DNA"/>
</dbReference>
<dbReference type="Pfam" id="PF13406">
    <property type="entry name" value="SLT_2"/>
    <property type="match status" value="1"/>
</dbReference>
<comment type="caution">
    <text evidence="3">The sequence shown here is derived from an EMBL/GenBank/DDBJ whole genome shotgun (WGS) entry which is preliminary data.</text>
</comment>
<sequence length="436" mass="43857">MVRQPRGLKRGPGRSDHHEVMTSRRLRRPGTGPVGSAGTGRVLVRGGLLASVLVATLLAPAPADAVAPPAPPSAAATSSGTPAGVPTATPTTATPTTAAEARAAATEARAAADRAARAAADLDVQLAAGRRAVEEAVSLDVDATLSLDGRLRARSQATRDSARQVRRLYMAGAGGALRDSALGAVLAGSDPLGEASARAVVQRSALRRDQETTAAAERSLTEARGAADAAEAEALARISALRETAAAASTLADDLAAARARAAELDGLGTRLAADERVARERAAAAQALAGAEAAADRSQRAAAGSVAGGGVRAVPADYAALYAAAAPTCPGMRRQLLSAVGQVESGHGRTVGPSSAGARGPMQFMPATFAAYAVDGDGDGRTDVQDPADAVFTAAAYLCANGAGTGRDGEARALFRYNHADWYVQLVQRIADGTP</sequence>
<dbReference type="PANTHER" id="PTHR30163">
    <property type="entry name" value="MEMBRANE-BOUND LYTIC MUREIN TRANSGLYCOSYLASE B"/>
    <property type="match status" value="1"/>
</dbReference>
<accession>A0ABV5LQP9</accession>
<organism evidence="3 4">
    <name type="scientific">Kineococcus gynurae</name>
    <dbReference type="NCBI Taxonomy" id="452979"/>
    <lineage>
        <taxon>Bacteria</taxon>
        <taxon>Bacillati</taxon>
        <taxon>Actinomycetota</taxon>
        <taxon>Actinomycetes</taxon>
        <taxon>Kineosporiales</taxon>
        <taxon>Kineosporiaceae</taxon>
        <taxon>Kineococcus</taxon>
    </lineage>
</organism>
<dbReference type="Proteomes" id="UP001589748">
    <property type="component" value="Unassembled WGS sequence"/>
</dbReference>
<reference evidence="3 4" key="1">
    <citation type="submission" date="2024-09" db="EMBL/GenBank/DDBJ databases">
        <authorList>
            <person name="Sun Q."/>
            <person name="Mori K."/>
        </authorList>
    </citation>
    <scope>NUCLEOTIDE SEQUENCE [LARGE SCALE GENOMIC DNA]</scope>
    <source>
        <strain evidence="3 4">TISTR 1856</strain>
    </source>
</reference>
<evidence type="ECO:0000259" key="2">
    <source>
        <dbReference type="Pfam" id="PF13406"/>
    </source>
</evidence>
<dbReference type="InterPro" id="IPR023346">
    <property type="entry name" value="Lysozyme-like_dom_sf"/>
</dbReference>
<proteinExistence type="predicted"/>
<dbReference type="PANTHER" id="PTHR30163:SF8">
    <property type="entry name" value="LYTIC MUREIN TRANSGLYCOSYLASE"/>
    <property type="match status" value="1"/>
</dbReference>
<keyword evidence="4" id="KW-1185">Reference proteome</keyword>
<dbReference type="SUPFAM" id="SSF53955">
    <property type="entry name" value="Lysozyme-like"/>
    <property type="match status" value="1"/>
</dbReference>
<feature type="compositionally biased region" description="Basic and acidic residues" evidence="1">
    <location>
        <begin position="13"/>
        <end position="22"/>
    </location>
</feature>
<evidence type="ECO:0000313" key="4">
    <source>
        <dbReference type="Proteomes" id="UP001589748"/>
    </source>
</evidence>
<dbReference type="InterPro" id="IPR043426">
    <property type="entry name" value="MltB-like"/>
</dbReference>
<dbReference type="Gene3D" id="1.10.530.10">
    <property type="match status" value="1"/>
</dbReference>
<feature type="compositionally biased region" description="Basic residues" evidence="1">
    <location>
        <begin position="1"/>
        <end position="12"/>
    </location>
</feature>
<dbReference type="CDD" id="cd13399">
    <property type="entry name" value="Slt35-like"/>
    <property type="match status" value="1"/>
</dbReference>